<dbReference type="SUPFAM" id="SSF51735">
    <property type="entry name" value="NAD(P)-binding Rossmann-fold domains"/>
    <property type="match status" value="1"/>
</dbReference>
<dbReference type="Gene3D" id="3.40.50.720">
    <property type="entry name" value="NAD(P)-binding Rossmann-like Domain"/>
    <property type="match status" value="1"/>
</dbReference>
<gene>
    <name evidence="3" type="ORF">METZ01_LOCUS290499</name>
</gene>
<dbReference type="PRINTS" id="PR00080">
    <property type="entry name" value="SDRFAMILY"/>
</dbReference>
<evidence type="ECO:0008006" key="4">
    <source>
        <dbReference type="Google" id="ProtNLM"/>
    </source>
</evidence>
<name>A0A382LPG3_9ZZZZ</name>
<dbReference type="AlphaFoldDB" id="A0A382LPG3"/>
<evidence type="ECO:0000313" key="3">
    <source>
        <dbReference type="EMBL" id="SVC37645.1"/>
    </source>
</evidence>
<dbReference type="InterPro" id="IPR036291">
    <property type="entry name" value="NAD(P)-bd_dom_sf"/>
</dbReference>
<dbReference type="PANTHER" id="PTHR42901:SF1">
    <property type="entry name" value="ALCOHOL DEHYDROGENASE"/>
    <property type="match status" value="1"/>
</dbReference>
<proteinExistence type="inferred from homology"/>
<dbReference type="PANTHER" id="PTHR42901">
    <property type="entry name" value="ALCOHOL DEHYDROGENASE"/>
    <property type="match status" value="1"/>
</dbReference>
<dbReference type="EMBL" id="UINC01087889">
    <property type="protein sequence ID" value="SVC37645.1"/>
    <property type="molecule type" value="Genomic_DNA"/>
</dbReference>
<organism evidence="3">
    <name type="scientific">marine metagenome</name>
    <dbReference type="NCBI Taxonomy" id="408172"/>
    <lineage>
        <taxon>unclassified sequences</taxon>
        <taxon>metagenomes</taxon>
        <taxon>ecological metagenomes</taxon>
    </lineage>
</organism>
<dbReference type="InterPro" id="IPR002347">
    <property type="entry name" value="SDR_fam"/>
</dbReference>
<dbReference type="Pfam" id="PF00106">
    <property type="entry name" value="adh_short"/>
    <property type="match status" value="1"/>
</dbReference>
<dbReference type="GO" id="GO:0016616">
    <property type="term" value="F:oxidoreductase activity, acting on the CH-OH group of donors, NAD or NADP as acceptor"/>
    <property type="evidence" value="ECO:0007669"/>
    <property type="project" value="UniProtKB-ARBA"/>
</dbReference>
<evidence type="ECO:0000256" key="1">
    <source>
        <dbReference type="ARBA" id="ARBA00006484"/>
    </source>
</evidence>
<feature type="non-terminal residue" evidence="3">
    <location>
        <position position="244"/>
    </location>
</feature>
<comment type="similarity">
    <text evidence="1">Belongs to the short-chain dehydrogenases/reductases (SDR) family.</text>
</comment>
<keyword evidence="2" id="KW-0560">Oxidoreductase</keyword>
<dbReference type="PRINTS" id="PR00081">
    <property type="entry name" value="GDHRDH"/>
</dbReference>
<dbReference type="FunFam" id="3.40.50.720:FF:000047">
    <property type="entry name" value="NADP-dependent L-serine/L-allo-threonine dehydrogenase"/>
    <property type="match status" value="1"/>
</dbReference>
<protein>
    <recommendedName>
        <fullName evidence="4">Oxidoreductase</fullName>
    </recommendedName>
</protein>
<evidence type="ECO:0000256" key="2">
    <source>
        <dbReference type="ARBA" id="ARBA00023002"/>
    </source>
</evidence>
<accession>A0A382LPG3</accession>
<sequence length="244" mass="25983">MSLSDYGSALVTGASSGIGTALVRALTERGIKTYALARRRKRLDALAAETGCTPLVVDLRDKEEIDRALAELDVDILINNAGHGRSEGPLHQADVNAIYDMIQTNVSSVLHLVRAISPRLVARRHGHIVMIGSVAGLHPIKASVYGATKGAIHLLCQNLRIELVGTGVRVTEICPGRVRTEFFEHAFGIAQGRELTGGFTLLEPEDIASAVVHALDAPQRVNITMVEMTPTEQAVGGLQIVGSG</sequence>
<reference evidence="3" key="1">
    <citation type="submission" date="2018-05" db="EMBL/GenBank/DDBJ databases">
        <authorList>
            <person name="Lanie J.A."/>
            <person name="Ng W.-L."/>
            <person name="Kazmierczak K.M."/>
            <person name="Andrzejewski T.M."/>
            <person name="Davidsen T.M."/>
            <person name="Wayne K.J."/>
            <person name="Tettelin H."/>
            <person name="Glass J.I."/>
            <person name="Rusch D."/>
            <person name="Podicherti R."/>
            <person name="Tsui H.-C.T."/>
            <person name="Winkler M.E."/>
        </authorList>
    </citation>
    <scope>NUCLEOTIDE SEQUENCE</scope>
</reference>